<dbReference type="RefSeq" id="WP_115226412.1">
    <property type="nucleotide sequence ID" value="NZ_CAWOLO010000009.1"/>
</dbReference>
<evidence type="ECO:0000313" key="1">
    <source>
        <dbReference type="EMBL" id="STQ90026.1"/>
    </source>
</evidence>
<proteinExistence type="predicted"/>
<protein>
    <submittedName>
        <fullName evidence="1">Uncharacterized protein</fullName>
    </submittedName>
</protein>
<evidence type="ECO:0000313" key="4">
    <source>
        <dbReference type="Proteomes" id="UP000295794"/>
    </source>
</evidence>
<dbReference type="OrthoDB" id="7235451at2"/>
<reference evidence="1 3" key="1">
    <citation type="submission" date="2018-06" db="EMBL/GenBank/DDBJ databases">
        <authorList>
            <consortium name="Pathogen Informatics"/>
            <person name="Doyle S."/>
        </authorList>
    </citation>
    <scope>NUCLEOTIDE SEQUENCE [LARGE SCALE GENOMIC DNA]</scope>
    <source>
        <strain evidence="1 3">NCTC11159</strain>
    </source>
</reference>
<evidence type="ECO:0000313" key="3">
    <source>
        <dbReference type="Proteomes" id="UP000255108"/>
    </source>
</evidence>
<dbReference type="AlphaFoldDB" id="A0A377Q422"/>
<reference evidence="2 4" key="2">
    <citation type="submission" date="2019-03" db="EMBL/GenBank/DDBJ databases">
        <title>Genomic Encyclopedia of Type Strains, Phase IV (KMG-IV): sequencing the most valuable type-strain genomes for metagenomic binning, comparative biology and taxonomic classification.</title>
        <authorList>
            <person name="Goeker M."/>
        </authorList>
    </citation>
    <scope>NUCLEOTIDE SEQUENCE [LARGE SCALE GENOMIC DNA]</scope>
    <source>
        <strain evidence="2 4">DSM 3764</strain>
    </source>
</reference>
<gene>
    <name evidence="2" type="ORF">EV682_10985</name>
    <name evidence="1" type="ORF">NCTC11159_01084</name>
</gene>
<dbReference type="EMBL" id="UGHR01000001">
    <property type="protein sequence ID" value="STQ90026.1"/>
    <property type="molecule type" value="Genomic_DNA"/>
</dbReference>
<name>A0A377Q422_9NEIS</name>
<dbReference type="Proteomes" id="UP000255108">
    <property type="component" value="Unassembled WGS sequence"/>
</dbReference>
<organism evidence="1 3">
    <name type="scientific">Iodobacter fluviatilis</name>
    <dbReference type="NCBI Taxonomy" id="537"/>
    <lineage>
        <taxon>Bacteria</taxon>
        <taxon>Pseudomonadati</taxon>
        <taxon>Pseudomonadota</taxon>
        <taxon>Betaproteobacteria</taxon>
        <taxon>Neisseriales</taxon>
        <taxon>Chitinibacteraceae</taxon>
        <taxon>Iodobacter</taxon>
    </lineage>
</organism>
<accession>A0A377Q422</accession>
<dbReference type="EMBL" id="SMBT01000009">
    <property type="protein sequence ID" value="TCU84560.1"/>
    <property type="molecule type" value="Genomic_DNA"/>
</dbReference>
<evidence type="ECO:0000313" key="2">
    <source>
        <dbReference type="EMBL" id="TCU84560.1"/>
    </source>
</evidence>
<sequence>MKSNLFMLIVNPAEFFRNLFVAETPAKTTAPEVLEPKPSTLRHRVELPRYYFNEEDRHSNKSNIFDGTNFFNVWIQEGMTLQMEVSTTAIRRTLLCDDFVQKKYNLSEKHDMGVIEVTALITEKVIKWFSLEQVYAMLDGKPDPTLPEPVIVLPINETIKKMPESYSGRQDEVAETVNEIPAVAETSNHSESTFVRRGTLESFGGDCYKHNPEESESFFLKINGREIWGVDLERALEKSGAKVGDKISLSKNGRIPVVIKKNIKSTDGSLVVKNVNSFMQQYLIYKC</sequence>
<dbReference type="Proteomes" id="UP000295794">
    <property type="component" value="Unassembled WGS sequence"/>
</dbReference>
<keyword evidence="4" id="KW-1185">Reference proteome</keyword>